<dbReference type="EMBL" id="CP036272">
    <property type="protein sequence ID" value="QDT60878.1"/>
    <property type="molecule type" value="Genomic_DNA"/>
</dbReference>
<protein>
    <recommendedName>
        <fullName evidence="3">Sulfatase</fullName>
    </recommendedName>
</protein>
<evidence type="ECO:0008006" key="3">
    <source>
        <dbReference type="Google" id="ProtNLM"/>
    </source>
</evidence>
<dbReference type="PROSITE" id="PS51318">
    <property type="entry name" value="TAT"/>
    <property type="match status" value="1"/>
</dbReference>
<name>A0A517SXK2_9BACT</name>
<sequence>MLIKSALGQRINQQHSAAADVNRRQMLTQCGAGFGALALAGMLPTAAFGDDAVAVASSGTESSGGLNSLSPKALHHAAKAKSVIFLFMEGGPSQMDTFDPKPELENLAGKPVPDGFEKVILPMGEFHSPILASKRKWKQHGEGGLWVSDWLPNIATHADKLAVIRSCWTNGINHSGGVCQMNTGSQFAGRPSLGSWVSYGLGTENENLPAFVVMQDNANAVVNGPRNWSTGFMPAVYQGTEMQTKGDPFANLKAAGGIDQRMQRTKLDFLAEINRMHASSRQSNTELEARIRSFELAFQMQTHAPEAVDLASETQETRDLYGLDDKQCAAYGRQCLLARRLVERGVRFIQCYHGSGSKWDAHSKIESNHSKMCGQMDKPVAGLLADLERRGLLDETLVIWGGEFGRTPMSEKGDGRDHNPTGFTMWMAGGGVNGGQTYGSTDEIGLHAVEDRLHVHDLHSTVLHLLGVDHRKLTYLHNGRPERIDENEGNVYKKLLSGNQGRLGLDG</sequence>
<reference evidence="1 2" key="1">
    <citation type="submission" date="2019-02" db="EMBL/GenBank/DDBJ databases">
        <title>Deep-cultivation of Planctomycetes and their phenomic and genomic characterization uncovers novel biology.</title>
        <authorList>
            <person name="Wiegand S."/>
            <person name="Jogler M."/>
            <person name="Boedeker C."/>
            <person name="Pinto D."/>
            <person name="Vollmers J."/>
            <person name="Rivas-Marin E."/>
            <person name="Kohn T."/>
            <person name="Peeters S.H."/>
            <person name="Heuer A."/>
            <person name="Rast P."/>
            <person name="Oberbeckmann S."/>
            <person name="Bunk B."/>
            <person name="Jeske O."/>
            <person name="Meyerdierks A."/>
            <person name="Storesund J.E."/>
            <person name="Kallscheuer N."/>
            <person name="Luecker S."/>
            <person name="Lage O.M."/>
            <person name="Pohl T."/>
            <person name="Merkel B.J."/>
            <person name="Hornburger P."/>
            <person name="Mueller R.-W."/>
            <person name="Bruemmer F."/>
            <person name="Labrenz M."/>
            <person name="Spormann A.M."/>
            <person name="Op den Camp H."/>
            <person name="Overmann J."/>
            <person name="Amann R."/>
            <person name="Jetten M.S.M."/>
            <person name="Mascher T."/>
            <person name="Medema M.H."/>
            <person name="Devos D.P."/>
            <person name="Kaster A.-K."/>
            <person name="Ovreas L."/>
            <person name="Rohde M."/>
            <person name="Galperin M.Y."/>
            <person name="Jogler C."/>
        </authorList>
    </citation>
    <scope>NUCLEOTIDE SEQUENCE [LARGE SCALE GENOMIC DNA]</scope>
    <source>
        <strain evidence="1 2">SV_7m_r</strain>
    </source>
</reference>
<dbReference type="AlphaFoldDB" id="A0A517SXK2"/>
<keyword evidence="2" id="KW-1185">Reference proteome</keyword>
<gene>
    <name evidence="1" type="ORF">SV7mr_34070</name>
</gene>
<dbReference type="InterPro" id="IPR010869">
    <property type="entry name" value="DUF1501"/>
</dbReference>
<dbReference type="Proteomes" id="UP000315003">
    <property type="component" value="Chromosome"/>
</dbReference>
<dbReference type="Pfam" id="PF07394">
    <property type="entry name" value="DUF1501"/>
    <property type="match status" value="1"/>
</dbReference>
<organism evidence="1 2">
    <name type="scientific">Stieleria bergensis</name>
    <dbReference type="NCBI Taxonomy" id="2528025"/>
    <lineage>
        <taxon>Bacteria</taxon>
        <taxon>Pseudomonadati</taxon>
        <taxon>Planctomycetota</taxon>
        <taxon>Planctomycetia</taxon>
        <taxon>Pirellulales</taxon>
        <taxon>Pirellulaceae</taxon>
        <taxon>Stieleria</taxon>
    </lineage>
</organism>
<dbReference type="Gene3D" id="3.40.720.10">
    <property type="entry name" value="Alkaline Phosphatase, subunit A"/>
    <property type="match status" value="1"/>
</dbReference>
<evidence type="ECO:0000313" key="1">
    <source>
        <dbReference type="EMBL" id="QDT60878.1"/>
    </source>
</evidence>
<evidence type="ECO:0000313" key="2">
    <source>
        <dbReference type="Proteomes" id="UP000315003"/>
    </source>
</evidence>
<accession>A0A517SXK2</accession>
<dbReference type="SUPFAM" id="SSF53649">
    <property type="entry name" value="Alkaline phosphatase-like"/>
    <property type="match status" value="1"/>
</dbReference>
<dbReference type="InterPro" id="IPR006311">
    <property type="entry name" value="TAT_signal"/>
</dbReference>
<dbReference type="PANTHER" id="PTHR43737">
    <property type="entry name" value="BLL7424 PROTEIN"/>
    <property type="match status" value="1"/>
</dbReference>
<proteinExistence type="predicted"/>
<dbReference type="PANTHER" id="PTHR43737:SF1">
    <property type="entry name" value="DUF1501 DOMAIN-CONTAINING PROTEIN"/>
    <property type="match status" value="1"/>
</dbReference>
<dbReference type="InterPro" id="IPR017850">
    <property type="entry name" value="Alkaline_phosphatase_core_sf"/>
</dbReference>